<protein>
    <submittedName>
        <fullName evidence="1">Acetyltransferase (Isoleucine patch superfamily)</fullName>
    </submittedName>
</protein>
<name>A0A1Y6FV63_9SPHN</name>
<proteinExistence type="predicted"/>
<dbReference type="GO" id="GO:0016740">
    <property type="term" value="F:transferase activity"/>
    <property type="evidence" value="ECO:0007669"/>
    <property type="project" value="UniProtKB-KW"/>
</dbReference>
<keyword evidence="2" id="KW-1185">Reference proteome</keyword>
<gene>
    <name evidence="1" type="ORF">SAMN06295984_3379</name>
</gene>
<dbReference type="PANTHER" id="PTHR23416">
    <property type="entry name" value="SIALIC ACID SYNTHASE-RELATED"/>
    <property type="match status" value="1"/>
</dbReference>
<dbReference type="EMBL" id="FXWL01000005">
    <property type="protein sequence ID" value="SMQ79480.1"/>
    <property type="molecule type" value="Genomic_DNA"/>
</dbReference>
<evidence type="ECO:0000313" key="1">
    <source>
        <dbReference type="EMBL" id="SMQ79480.1"/>
    </source>
</evidence>
<dbReference type="SUPFAM" id="SSF51161">
    <property type="entry name" value="Trimeric LpxA-like enzymes"/>
    <property type="match status" value="2"/>
</dbReference>
<reference evidence="2" key="1">
    <citation type="submission" date="2017-04" db="EMBL/GenBank/DDBJ databases">
        <authorList>
            <person name="Varghese N."/>
            <person name="Submissions S."/>
        </authorList>
    </citation>
    <scope>NUCLEOTIDE SEQUENCE [LARGE SCALE GENOMIC DNA]</scope>
    <source>
        <strain evidence="2">UI2</strain>
    </source>
</reference>
<dbReference type="InterPro" id="IPR051159">
    <property type="entry name" value="Hexapeptide_acetyltransf"/>
</dbReference>
<organism evidence="1 2">
    <name type="scientific">Sphingopyxis terrae subsp. ummariensis</name>
    <dbReference type="NCBI Taxonomy" id="429001"/>
    <lineage>
        <taxon>Bacteria</taxon>
        <taxon>Pseudomonadati</taxon>
        <taxon>Pseudomonadota</taxon>
        <taxon>Alphaproteobacteria</taxon>
        <taxon>Sphingomonadales</taxon>
        <taxon>Sphingomonadaceae</taxon>
        <taxon>Sphingopyxis</taxon>
    </lineage>
</organism>
<dbReference type="Proteomes" id="UP000194469">
    <property type="component" value="Unassembled WGS sequence"/>
</dbReference>
<keyword evidence="1" id="KW-0808">Transferase</keyword>
<dbReference type="Gene3D" id="2.160.10.10">
    <property type="entry name" value="Hexapeptide repeat proteins"/>
    <property type="match status" value="2"/>
</dbReference>
<dbReference type="InterPro" id="IPR011004">
    <property type="entry name" value="Trimer_LpxA-like_sf"/>
</dbReference>
<dbReference type="CDD" id="cd04647">
    <property type="entry name" value="LbH_MAT_like"/>
    <property type="match status" value="1"/>
</dbReference>
<evidence type="ECO:0000313" key="2">
    <source>
        <dbReference type="Proteomes" id="UP000194469"/>
    </source>
</evidence>
<dbReference type="PANTHER" id="PTHR23416:SF78">
    <property type="entry name" value="LIPOPOLYSACCHARIDE BIOSYNTHESIS O-ACETYL TRANSFERASE WBBJ-RELATED"/>
    <property type="match status" value="1"/>
</dbReference>
<sequence>MPQSQPWSRIARHPEGSQMKMLARTMQSWLRSGAPSTFARLFRLLYGASNVRIGSNFRCDSLPRCLIDPGAQLDIGDNVEFRSGVELRVHGKARLVIEDDVRIDRGVRILAANESVVRIGAGARIGLYSVLNGGDCIDVGEKSLISGFVYLQSSMHRFANSGAAIKDQGYDHGPVSLGQGAWLAAHVVIMPGRNVGANAIVGSNAVVTEDVEPGMIVAGVPAKPISSSRV</sequence>
<dbReference type="AlphaFoldDB" id="A0A1Y6FV63"/>
<accession>A0A1Y6FV63</accession>